<organism evidence="2 3">
    <name type="scientific">Collybiopsis luxurians FD-317 M1</name>
    <dbReference type="NCBI Taxonomy" id="944289"/>
    <lineage>
        <taxon>Eukaryota</taxon>
        <taxon>Fungi</taxon>
        <taxon>Dikarya</taxon>
        <taxon>Basidiomycota</taxon>
        <taxon>Agaricomycotina</taxon>
        <taxon>Agaricomycetes</taxon>
        <taxon>Agaricomycetidae</taxon>
        <taxon>Agaricales</taxon>
        <taxon>Marasmiineae</taxon>
        <taxon>Omphalotaceae</taxon>
        <taxon>Collybiopsis</taxon>
        <taxon>Collybiopsis luxurians</taxon>
    </lineage>
</organism>
<accession>A0A0D0CFD3</accession>
<sequence>MGKQSALTPSQSSNITVPASKHVKLSADKVLKDSFKGGTPTIHSSISQLPSSSKMKGKNQEMTDKASEYKNTLKNNAPSVGLEPDDEQEGASHASGSTGNASPNCKDLHDSDHHFLNDMKPKGSGKEKNLNEEHYSGKENNQPDIRVNDQVMLQVIITDATPISKETDTQKKYTGYCKTLLANFEEEKVPLFAK</sequence>
<dbReference type="AlphaFoldDB" id="A0A0D0CFD3"/>
<feature type="compositionally biased region" description="Basic and acidic residues" evidence="1">
    <location>
        <begin position="25"/>
        <end position="35"/>
    </location>
</feature>
<feature type="compositionally biased region" description="Polar residues" evidence="1">
    <location>
        <begin position="69"/>
        <end position="78"/>
    </location>
</feature>
<evidence type="ECO:0000313" key="2">
    <source>
        <dbReference type="EMBL" id="KIK56807.1"/>
    </source>
</evidence>
<dbReference type="Proteomes" id="UP000053593">
    <property type="component" value="Unassembled WGS sequence"/>
</dbReference>
<name>A0A0D0CFD3_9AGAR</name>
<reference evidence="2 3" key="1">
    <citation type="submission" date="2014-04" db="EMBL/GenBank/DDBJ databases">
        <title>Evolutionary Origins and Diversification of the Mycorrhizal Mutualists.</title>
        <authorList>
            <consortium name="DOE Joint Genome Institute"/>
            <consortium name="Mycorrhizal Genomics Consortium"/>
            <person name="Kohler A."/>
            <person name="Kuo A."/>
            <person name="Nagy L.G."/>
            <person name="Floudas D."/>
            <person name="Copeland A."/>
            <person name="Barry K.W."/>
            <person name="Cichocki N."/>
            <person name="Veneault-Fourrey C."/>
            <person name="LaButti K."/>
            <person name="Lindquist E.A."/>
            <person name="Lipzen A."/>
            <person name="Lundell T."/>
            <person name="Morin E."/>
            <person name="Murat C."/>
            <person name="Riley R."/>
            <person name="Ohm R."/>
            <person name="Sun H."/>
            <person name="Tunlid A."/>
            <person name="Henrissat B."/>
            <person name="Grigoriev I.V."/>
            <person name="Hibbett D.S."/>
            <person name="Martin F."/>
        </authorList>
    </citation>
    <scope>NUCLEOTIDE SEQUENCE [LARGE SCALE GENOMIC DNA]</scope>
    <source>
        <strain evidence="2 3">FD-317 M1</strain>
    </source>
</reference>
<feature type="compositionally biased region" description="Basic and acidic residues" evidence="1">
    <location>
        <begin position="106"/>
        <end position="137"/>
    </location>
</feature>
<feature type="compositionally biased region" description="Basic and acidic residues" evidence="1">
    <location>
        <begin position="58"/>
        <end position="68"/>
    </location>
</feature>
<feature type="compositionally biased region" description="Polar residues" evidence="1">
    <location>
        <begin position="94"/>
        <end position="103"/>
    </location>
</feature>
<feature type="region of interest" description="Disordered" evidence="1">
    <location>
        <begin position="1"/>
        <end position="143"/>
    </location>
</feature>
<keyword evidence="3" id="KW-1185">Reference proteome</keyword>
<evidence type="ECO:0000256" key="1">
    <source>
        <dbReference type="SAM" id="MobiDB-lite"/>
    </source>
</evidence>
<feature type="compositionally biased region" description="Low complexity" evidence="1">
    <location>
        <begin position="44"/>
        <end position="53"/>
    </location>
</feature>
<protein>
    <submittedName>
        <fullName evidence="2">Unplaced genomic scaffold GYMLUscaffold_47, whole genome shotgun sequence</fullName>
    </submittedName>
</protein>
<evidence type="ECO:0000313" key="3">
    <source>
        <dbReference type="Proteomes" id="UP000053593"/>
    </source>
</evidence>
<dbReference type="HOGENOM" id="CLU_1402591_0_0_1"/>
<feature type="compositionally biased region" description="Polar residues" evidence="1">
    <location>
        <begin position="1"/>
        <end position="17"/>
    </location>
</feature>
<gene>
    <name evidence="2" type="ORF">GYMLUDRAFT_61832</name>
</gene>
<dbReference type="EMBL" id="KN834795">
    <property type="protein sequence ID" value="KIK56807.1"/>
    <property type="molecule type" value="Genomic_DNA"/>
</dbReference>
<proteinExistence type="predicted"/>